<dbReference type="Gene3D" id="1.10.3290.20">
    <property type="match status" value="2"/>
</dbReference>
<proteinExistence type="predicted"/>
<dbReference type="InterPro" id="IPR053495">
    <property type="entry name" value="AvrB/C-like"/>
</dbReference>
<evidence type="ECO:0000313" key="3">
    <source>
        <dbReference type="Proteomes" id="UP000247540"/>
    </source>
</evidence>
<evidence type="ECO:0000313" key="2">
    <source>
        <dbReference type="EMBL" id="PYE79275.1"/>
    </source>
</evidence>
<gene>
    <name evidence="2" type="ORF">DFQ15_1023</name>
</gene>
<feature type="region of interest" description="Disordered" evidence="1">
    <location>
        <begin position="24"/>
        <end position="84"/>
    </location>
</feature>
<dbReference type="Proteomes" id="UP000247540">
    <property type="component" value="Unassembled WGS sequence"/>
</dbReference>
<dbReference type="InterPro" id="IPR036231">
    <property type="entry name" value="Avirulence_B/C_sf"/>
</dbReference>
<dbReference type="Pfam" id="PF05394">
    <property type="entry name" value="AvrB_AvrC"/>
    <property type="match status" value="1"/>
</dbReference>
<dbReference type="NCBIfam" id="NF041403">
    <property type="entry name" value="XopAH"/>
    <property type="match status" value="1"/>
</dbReference>
<feature type="compositionally biased region" description="Polar residues" evidence="1">
    <location>
        <begin position="31"/>
        <end position="46"/>
    </location>
</feature>
<dbReference type="RefSeq" id="WP_199399792.1">
    <property type="nucleotide sequence ID" value="NZ_JAMOFZ010000001.1"/>
</dbReference>
<protein>
    <submittedName>
        <fullName evidence="2">Avirulence protein</fullName>
    </submittedName>
</protein>
<name>A0A318SK38_9BURK</name>
<accession>A0A318SK38</accession>
<organism evidence="2 3">
    <name type="scientific">Xylophilus ampelinus</name>
    <dbReference type="NCBI Taxonomy" id="54067"/>
    <lineage>
        <taxon>Bacteria</taxon>
        <taxon>Pseudomonadati</taxon>
        <taxon>Pseudomonadota</taxon>
        <taxon>Betaproteobacteria</taxon>
        <taxon>Burkholderiales</taxon>
        <taxon>Xylophilus</taxon>
    </lineage>
</organism>
<evidence type="ECO:0000256" key="1">
    <source>
        <dbReference type="SAM" id="MobiDB-lite"/>
    </source>
</evidence>
<reference evidence="2 3" key="1">
    <citation type="submission" date="2018-06" db="EMBL/GenBank/DDBJ databases">
        <title>Genomic Encyclopedia of Type Strains, Phase III (KMG-III): the genomes of soil and plant-associated and newly described type strains.</title>
        <authorList>
            <person name="Whitman W."/>
        </authorList>
    </citation>
    <scope>NUCLEOTIDE SEQUENCE [LARGE SCALE GENOMIC DNA]</scope>
    <source>
        <strain evidence="2 3">CECT 7646</strain>
    </source>
</reference>
<sequence length="379" mass="41367">MNSIKLQVFFKPRRQMGNTLFGACGGIPRHQSPSGSEHGASTSSTPRRYFDMPSASGQLAGLQARSGSGSRCGSSRGGLPGPVKNSALSAVERSLIGAARWPDDAPGVNISNKSHTPENKRYCESFYKASRSAACDIASGRISTFDGLWQKATQWRLSRISSSDPAKTDFMSVRQPGRLFVTSLRPPYHSVIERVQRHPDAATEIFSGEHLGGVETKVYRQYGTVSGTEIPMTVVSAAADLSDLHNRLWSLPSCRNRRDPIAASMARSHPNMITHTDGAYLQVIKEHLEALYTQAINPPLNQHEALELISRVHWWAACAAPDQRGSAAKAEFAARSIASAHGIELPPFKHGVVPDIEAMLCSEEEFVSQYPNLFERSPL</sequence>
<dbReference type="SUPFAM" id="SSF103383">
    <property type="entry name" value="Antivirulence factor"/>
    <property type="match status" value="1"/>
</dbReference>
<dbReference type="AlphaFoldDB" id="A0A318SK38"/>
<dbReference type="InterPro" id="IPR008798">
    <property type="entry name" value="Avirulence_B/C"/>
</dbReference>
<dbReference type="EMBL" id="QJTC01000002">
    <property type="protein sequence ID" value="PYE79275.1"/>
    <property type="molecule type" value="Genomic_DNA"/>
</dbReference>
<feature type="compositionally biased region" description="Low complexity" evidence="1">
    <location>
        <begin position="65"/>
        <end position="74"/>
    </location>
</feature>
<comment type="caution">
    <text evidence="2">The sequence shown here is derived from an EMBL/GenBank/DDBJ whole genome shotgun (WGS) entry which is preliminary data.</text>
</comment>
<keyword evidence="3" id="KW-1185">Reference proteome</keyword>